<reference evidence="2" key="1">
    <citation type="journal article" date="2012" name="Science">
        <title>Fermentation, hydrogen, and sulfur metabolism in multiple uncultivated bacterial phyla.</title>
        <authorList>
            <person name="Wrighton K.C."/>
            <person name="Thomas B.C."/>
            <person name="Sharon I."/>
            <person name="Miller C.S."/>
            <person name="Castelle C.J."/>
            <person name="VerBerkmoes N.C."/>
            <person name="Wilkins M.J."/>
            <person name="Hettich R.L."/>
            <person name="Lipton M.S."/>
            <person name="Williams K.H."/>
            <person name="Long P.E."/>
            <person name="Banfield J.F."/>
        </authorList>
    </citation>
    <scope>NUCLEOTIDE SEQUENCE [LARGE SCALE GENOMIC DNA]</scope>
</reference>
<evidence type="ECO:0000313" key="2">
    <source>
        <dbReference type="EMBL" id="EKE28391.1"/>
    </source>
</evidence>
<accession>K2FB90</accession>
<gene>
    <name evidence="2" type="ORF">ACD_3C00067G0025</name>
</gene>
<dbReference type="Pfam" id="PF13649">
    <property type="entry name" value="Methyltransf_25"/>
    <property type="match status" value="1"/>
</dbReference>
<dbReference type="InterPro" id="IPR029063">
    <property type="entry name" value="SAM-dependent_MTases_sf"/>
</dbReference>
<dbReference type="InterPro" id="IPR041698">
    <property type="entry name" value="Methyltransf_25"/>
</dbReference>
<protein>
    <recommendedName>
        <fullName evidence="1">Methyltransferase domain-containing protein</fullName>
    </recommendedName>
</protein>
<feature type="domain" description="Methyltransferase" evidence="1">
    <location>
        <begin position="59"/>
        <end position="139"/>
    </location>
</feature>
<dbReference type="EMBL" id="AMFJ01000341">
    <property type="protein sequence ID" value="EKE28391.1"/>
    <property type="molecule type" value="Genomic_DNA"/>
</dbReference>
<sequence length="245" mass="29068">MRKIDIYTTTALVTSKEKNLANRASYFEKYYIPYLKESGIFTDWSICMELWCWQWHKLEKLIESFPNVHFAGLDRSDDMLSRARIRLPNVRLMRWNITDLKGILDESKDILCLFQVLHHLSLEDREKVQKEIIRILKPGWHAIIIDTFRPESWKLKQIAWDSINRFYAVLSQYSAKSLVIRTNNALMSIIMPSKYDPEAYWYFSPTKETVLWDAHPDLDLLQTITPKILNDSVPCISDMMIFKKK</sequence>
<comment type="caution">
    <text evidence="2">The sequence shown here is derived from an EMBL/GenBank/DDBJ whole genome shotgun (WGS) entry which is preliminary data.</text>
</comment>
<dbReference type="Gene3D" id="3.40.50.150">
    <property type="entry name" value="Vaccinia Virus protein VP39"/>
    <property type="match status" value="1"/>
</dbReference>
<dbReference type="CDD" id="cd02440">
    <property type="entry name" value="AdoMet_MTases"/>
    <property type="match status" value="1"/>
</dbReference>
<dbReference type="AlphaFoldDB" id="K2FB90"/>
<proteinExistence type="predicted"/>
<name>K2FB90_9BACT</name>
<dbReference type="SUPFAM" id="SSF53335">
    <property type="entry name" value="S-adenosyl-L-methionine-dependent methyltransferases"/>
    <property type="match status" value="1"/>
</dbReference>
<evidence type="ECO:0000259" key="1">
    <source>
        <dbReference type="Pfam" id="PF13649"/>
    </source>
</evidence>
<organism evidence="2">
    <name type="scientific">uncultured bacterium</name>
    <name type="common">gcode 4</name>
    <dbReference type="NCBI Taxonomy" id="1234023"/>
    <lineage>
        <taxon>Bacteria</taxon>
        <taxon>environmental samples</taxon>
    </lineage>
</organism>